<accession>K0EJH0</accession>
<dbReference type="GO" id="GO:0016747">
    <property type="term" value="F:acyltransferase activity, transferring groups other than amino-acyl groups"/>
    <property type="evidence" value="ECO:0007669"/>
    <property type="project" value="InterPro"/>
</dbReference>
<dbReference type="eggNOG" id="COG1670">
    <property type="taxonomic scope" value="Bacteria"/>
</dbReference>
<dbReference type="Proteomes" id="UP000006304">
    <property type="component" value="Chromosome"/>
</dbReference>
<organism evidence="2 3">
    <name type="scientific">Nocardia brasiliensis (strain ATCC 700358 / HUJEG-1)</name>
    <dbReference type="NCBI Taxonomy" id="1133849"/>
    <lineage>
        <taxon>Bacteria</taxon>
        <taxon>Bacillati</taxon>
        <taxon>Actinomycetota</taxon>
        <taxon>Actinomycetes</taxon>
        <taxon>Mycobacteriales</taxon>
        <taxon>Nocardiaceae</taxon>
        <taxon>Nocardia</taxon>
    </lineage>
</organism>
<dbReference type="PANTHER" id="PTHR43610">
    <property type="entry name" value="BLL6696 PROTEIN"/>
    <property type="match status" value="1"/>
</dbReference>
<name>K0EJH0_NOCB7</name>
<evidence type="ECO:0000313" key="2">
    <source>
        <dbReference type="EMBL" id="AFT99547.1"/>
    </source>
</evidence>
<keyword evidence="2" id="KW-0808">Transferase</keyword>
<proteinExistence type="predicted"/>
<protein>
    <submittedName>
        <fullName evidence="2">GCN5-like N-acetyltransferase</fullName>
    </submittedName>
</protein>
<dbReference type="KEGG" id="nbr:O3I_007925"/>
<dbReference type="InterPro" id="IPR016181">
    <property type="entry name" value="Acyl_CoA_acyltransferase"/>
</dbReference>
<keyword evidence="3" id="KW-1185">Reference proteome</keyword>
<dbReference type="Pfam" id="PF13302">
    <property type="entry name" value="Acetyltransf_3"/>
    <property type="match status" value="1"/>
</dbReference>
<dbReference type="InterPro" id="IPR000182">
    <property type="entry name" value="GNAT_dom"/>
</dbReference>
<reference evidence="2 3" key="1">
    <citation type="journal article" date="2012" name="J. Bacteriol.">
        <title>Complete genome sequence of Nocardia brasiliensis HUJEG-1.</title>
        <authorList>
            <person name="Vera-Cabrera L."/>
            <person name="Ortiz-Lopez R."/>
            <person name="Elizondo-Gonzalez R."/>
            <person name="Perez-Maya A.A."/>
            <person name="Ocampo-Candiani J."/>
        </authorList>
    </citation>
    <scope>NUCLEOTIDE SEQUENCE [LARGE SCALE GENOMIC DNA]</scope>
    <source>
        <strain evidence="3">ATCC 700358</strain>
    </source>
</reference>
<evidence type="ECO:0000259" key="1">
    <source>
        <dbReference type="Pfam" id="PF13302"/>
    </source>
</evidence>
<dbReference type="RefSeq" id="WP_014982403.1">
    <property type="nucleotide sequence ID" value="NC_018681.1"/>
</dbReference>
<dbReference type="SUPFAM" id="SSF55729">
    <property type="entry name" value="Acyl-CoA N-acyltransferases (Nat)"/>
    <property type="match status" value="1"/>
</dbReference>
<evidence type="ECO:0000313" key="3">
    <source>
        <dbReference type="Proteomes" id="UP000006304"/>
    </source>
</evidence>
<dbReference type="PANTHER" id="PTHR43610:SF1">
    <property type="entry name" value="N-ACETYLTRANSFERASE DOMAIN-CONTAINING PROTEIN"/>
    <property type="match status" value="1"/>
</dbReference>
<gene>
    <name evidence="2" type="ORF">O3I_007925</name>
</gene>
<dbReference type="EMBL" id="CP003876">
    <property type="protein sequence ID" value="AFT99547.1"/>
    <property type="molecule type" value="Genomic_DNA"/>
</dbReference>
<sequence length="210" mass="23669">MTITLPAVAWQTPATLTGDLVQLEPIGLTHAADLLAIAEDEVFEHLSITRPRDRDAADRMVRTILDSCAAGNRVCWVQRDIRDRRAAPVAGTTSYYEISPVNRSVAIGFTWLGRAWWGTGINVESKLLLLRRAFDDLGAVRVVWHTDIRNVRAQRAIEGLGAQREGVLRKHKRRPDGSWRDTVQYAVTDDEWPAVRQRLTRRLGDAAQDH</sequence>
<dbReference type="HOGENOM" id="CLU_013985_1_0_11"/>
<feature type="domain" description="N-acetyltransferase" evidence="1">
    <location>
        <begin position="23"/>
        <end position="163"/>
    </location>
</feature>
<dbReference type="AlphaFoldDB" id="K0EJH0"/>
<dbReference type="STRING" id="1133849.O3I_007925"/>
<dbReference type="Gene3D" id="3.40.630.30">
    <property type="match status" value="1"/>
</dbReference>